<dbReference type="InterPro" id="IPR036390">
    <property type="entry name" value="WH_DNA-bd_sf"/>
</dbReference>
<feature type="domain" description="HTH lysR-type" evidence="5">
    <location>
        <begin position="4"/>
        <end position="61"/>
    </location>
</feature>
<evidence type="ECO:0000259" key="5">
    <source>
        <dbReference type="PROSITE" id="PS50931"/>
    </source>
</evidence>
<dbReference type="Proteomes" id="UP001148313">
    <property type="component" value="Unassembled WGS sequence"/>
</dbReference>
<dbReference type="Gene3D" id="1.10.10.10">
    <property type="entry name" value="Winged helix-like DNA-binding domain superfamily/Winged helix DNA-binding domain"/>
    <property type="match status" value="1"/>
</dbReference>
<dbReference type="RefSeq" id="WP_271087974.1">
    <property type="nucleotide sequence ID" value="NZ_JAPJZH010000002.1"/>
</dbReference>
<evidence type="ECO:0000313" key="6">
    <source>
        <dbReference type="EMBL" id="MDA4844444.1"/>
    </source>
</evidence>
<evidence type="ECO:0000256" key="1">
    <source>
        <dbReference type="ARBA" id="ARBA00009437"/>
    </source>
</evidence>
<dbReference type="InterPro" id="IPR000847">
    <property type="entry name" value="LysR_HTH_N"/>
</dbReference>
<dbReference type="Gene3D" id="3.40.190.290">
    <property type="match status" value="1"/>
</dbReference>
<proteinExistence type="inferred from homology"/>
<dbReference type="PROSITE" id="PS50931">
    <property type="entry name" value="HTH_LYSR"/>
    <property type="match status" value="1"/>
</dbReference>
<keyword evidence="2" id="KW-0805">Transcription regulation</keyword>
<dbReference type="SUPFAM" id="SSF46785">
    <property type="entry name" value="Winged helix' DNA-binding domain"/>
    <property type="match status" value="1"/>
</dbReference>
<evidence type="ECO:0000256" key="3">
    <source>
        <dbReference type="ARBA" id="ARBA00023125"/>
    </source>
</evidence>
<keyword evidence="4" id="KW-0804">Transcription</keyword>
<organism evidence="6 7">
    <name type="scientific">Hoeflea poritis</name>
    <dbReference type="NCBI Taxonomy" id="2993659"/>
    <lineage>
        <taxon>Bacteria</taxon>
        <taxon>Pseudomonadati</taxon>
        <taxon>Pseudomonadota</taxon>
        <taxon>Alphaproteobacteria</taxon>
        <taxon>Hyphomicrobiales</taxon>
        <taxon>Rhizobiaceae</taxon>
        <taxon>Hoeflea</taxon>
    </lineage>
</organism>
<comment type="caution">
    <text evidence="6">The sequence shown here is derived from an EMBL/GenBank/DDBJ whole genome shotgun (WGS) entry which is preliminary data.</text>
</comment>
<dbReference type="PANTHER" id="PTHR30126:SF98">
    <property type="entry name" value="HTH-TYPE TRANSCRIPTIONAL ACTIVATOR BAUR"/>
    <property type="match status" value="1"/>
</dbReference>
<gene>
    <name evidence="6" type="ORF">OOZ53_03740</name>
</gene>
<dbReference type="InterPro" id="IPR036388">
    <property type="entry name" value="WH-like_DNA-bd_sf"/>
</dbReference>
<evidence type="ECO:0000313" key="7">
    <source>
        <dbReference type="Proteomes" id="UP001148313"/>
    </source>
</evidence>
<sequence length="315" mass="34808">MIYVNLRQLRFLVAIHEERSFTAAARRVNATQSGLSMQIKELEERLGLRLFDRSSTGVTPTTAGDRLYERATRILREVSAIENDVQTLSGQVSGRVQVGMMPTFARAVLAPVLERFARHYPNVEIKVTEAYSAVLCEAVTNGQLDMAVVPSGKMVPGLKAEHLATDVEVFVTSPNTKRTHLEPVDLSKNKPLKLALPGPGNARREKIDTYLETYQVPIDSIMELDTMMATLDLVSRSDWTTILPGCLCLPDIDDPRRKLHPIVNPPLVVDYVFIEPASQSKTQAAELFADEIVKEIRTTCTFCNSKLGAADAIAG</sequence>
<accession>A0ABT4VIA4</accession>
<dbReference type="CDD" id="cd05466">
    <property type="entry name" value="PBP2_LTTR_substrate"/>
    <property type="match status" value="1"/>
</dbReference>
<reference evidence="6" key="1">
    <citation type="submission" date="2022-11" db="EMBL/GenBank/DDBJ databases">
        <title>Hoeflea poritis sp. nov., isolated from scleractinian coral Porites lutea.</title>
        <authorList>
            <person name="Zhang G."/>
            <person name="Wei Q."/>
            <person name="Cai L."/>
        </authorList>
    </citation>
    <scope>NUCLEOTIDE SEQUENCE</scope>
    <source>
        <strain evidence="6">E7-10</strain>
    </source>
</reference>
<dbReference type="EMBL" id="JAPJZH010000002">
    <property type="protein sequence ID" value="MDA4844444.1"/>
    <property type="molecule type" value="Genomic_DNA"/>
</dbReference>
<name>A0ABT4VIA4_9HYPH</name>
<protein>
    <submittedName>
        <fullName evidence="6">LysR family transcriptional regulator</fullName>
    </submittedName>
</protein>
<dbReference type="PANTHER" id="PTHR30126">
    <property type="entry name" value="HTH-TYPE TRANSCRIPTIONAL REGULATOR"/>
    <property type="match status" value="1"/>
</dbReference>
<keyword evidence="7" id="KW-1185">Reference proteome</keyword>
<evidence type="ECO:0000256" key="4">
    <source>
        <dbReference type="ARBA" id="ARBA00023163"/>
    </source>
</evidence>
<dbReference type="Pfam" id="PF03466">
    <property type="entry name" value="LysR_substrate"/>
    <property type="match status" value="1"/>
</dbReference>
<dbReference type="Pfam" id="PF00126">
    <property type="entry name" value="HTH_1"/>
    <property type="match status" value="1"/>
</dbReference>
<dbReference type="InterPro" id="IPR005119">
    <property type="entry name" value="LysR_subst-bd"/>
</dbReference>
<dbReference type="SUPFAM" id="SSF53850">
    <property type="entry name" value="Periplasmic binding protein-like II"/>
    <property type="match status" value="1"/>
</dbReference>
<evidence type="ECO:0000256" key="2">
    <source>
        <dbReference type="ARBA" id="ARBA00023015"/>
    </source>
</evidence>
<dbReference type="PRINTS" id="PR00039">
    <property type="entry name" value="HTHLYSR"/>
</dbReference>
<comment type="similarity">
    <text evidence="1">Belongs to the LysR transcriptional regulatory family.</text>
</comment>
<keyword evidence="3" id="KW-0238">DNA-binding</keyword>